<evidence type="ECO:0000313" key="6">
    <source>
        <dbReference type="EMBL" id="KKW41446.1"/>
    </source>
</evidence>
<evidence type="ECO:0008006" key="8">
    <source>
        <dbReference type="Google" id="ProtNLM"/>
    </source>
</evidence>
<evidence type="ECO:0000256" key="4">
    <source>
        <dbReference type="ARBA" id="ARBA00023136"/>
    </source>
</evidence>
<sequence>MTLWQKAALFLLRISMGSMFLYAGITKLMNPEWSAGDYLASAKTFKGFYLFLAAPETVGAVSSLNEWALTLLGISLILGIFVRLSSVLGIILMFLYYLPILDFPYVGKSNFIVDQHVIYIFVLLYLAVVRAGRVFGLDPRCARLPLCRRLPRLRGWLG</sequence>
<dbReference type="Proteomes" id="UP000033870">
    <property type="component" value="Unassembled WGS sequence"/>
</dbReference>
<reference evidence="6 7" key="1">
    <citation type="journal article" date="2015" name="Nature">
        <title>rRNA introns, odd ribosomes, and small enigmatic genomes across a large radiation of phyla.</title>
        <authorList>
            <person name="Brown C.T."/>
            <person name="Hug L.A."/>
            <person name="Thomas B.C."/>
            <person name="Sharon I."/>
            <person name="Castelle C.J."/>
            <person name="Singh A."/>
            <person name="Wilkins M.J."/>
            <person name="Williams K.H."/>
            <person name="Banfield J.F."/>
        </authorList>
    </citation>
    <scope>NUCLEOTIDE SEQUENCE [LARGE SCALE GENOMIC DNA]</scope>
</reference>
<name>A0A0G1YDX4_9BACT</name>
<dbReference type="EMBL" id="LCRX01000019">
    <property type="protein sequence ID" value="KKW41446.1"/>
    <property type="molecule type" value="Genomic_DNA"/>
</dbReference>
<evidence type="ECO:0000256" key="3">
    <source>
        <dbReference type="ARBA" id="ARBA00022989"/>
    </source>
</evidence>
<evidence type="ECO:0000313" key="7">
    <source>
        <dbReference type="Proteomes" id="UP000033870"/>
    </source>
</evidence>
<comment type="caution">
    <text evidence="6">The sequence shown here is derived from an EMBL/GenBank/DDBJ whole genome shotgun (WGS) entry which is preliminary data.</text>
</comment>
<evidence type="ECO:0000256" key="1">
    <source>
        <dbReference type="ARBA" id="ARBA00004141"/>
    </source>
</evidence>
<dbReference type="GO" id="GO:0016020">
    <property type="term" value="C:membrane"/>
    <property type="evidence" value="ECO:0007669"/>
    <property type="project" value="UniProtKB-SubCell"/>
</dbReference>
<feature type="transmembrane region" description="Helical" evidence="5">
    <location>
        <begin position="45"/>
        <end position="64"/>
    </location>
</feature>
<evidence type="ECO:0000256" key="2">
    <source>
        <dbReference type="ARBA" id="ARBA00022692"/>
    </source>
</evidence>
<protein>
    <recommendedName>
        <fullName evidence="8">DoxX family protein</fullName>
    </recommendedName>
</protein>
<accession>A0A0G1YDX4</accession>
<dbReference type="STRING" id="1619044.UY92_C0019G0002"/>
<comment type="subcellular location">
    <subcellularLocation>
        <location evidence="1">Membrane</location>
        <topology evidence="1">Multi-pass membrane protein</topology>
    </subcellularLocation>
</comment>
<keyword evidence="2 5" id="KW-0812">Transmembrane</keyword>
<organism evidence="6 7">
    <name type="scientific">Candidatus Magasanikbacteria bacterium GW2011_GWA2_56_11</name>
    <dbReference type="NCBI Taxonomy" id="1619044"/>
    <lineage>
        <taxon>Bacteria</taxon>
        <taxon>Candidatus Magasanikiibacteriota</taxon>
    </lineage>
</organism>
<gene>
    <name evidence="6" type="ORF">UY92_C0019G0002</name>
</gene>
<feature type="transmembrane region" description="Helical" evidence="5">
    <location>
        <begin position="71"/>
        <end position="97"/>
    </location>
</feature>
<evidence type="ECO:0000256" key="5">
    <source>
        <dbReference type="SAM" id="Phobius"/>
    </source>
</evidence>
<feature type="transmembrane region" description="Helical" evidence="5">
    <location>
        <begin position="117"/>
        <end position="136"/>
    </location>
</feature>
<keyword evidence="3 5" id="KW-1133">Transmembrane helix</keyword>
<proteinExistence type="predicted"/>
<dbReference type="Pfam" id="PF07681">
    <property type="entry name" value="DoxX"/>
    <property type="match status" value="1"/>
</dbReference>
<feature type="transmembrane region" description="Helical" evidence="5">
    <location>
        <begin position="7"/>
        <end position="25"/>
    </location>
</feature>
<keyword evidence="4 5" id="KW-0472">Membrane</keyword>
<dbReference type="InterPro" id="IPR032808">
    <property type="entry name" value="DoxX"/>
</dbReference>
<dbReference type="AlphaFoldDB" id="A0A0G1YDX4"/>